<evidence type="ECO:0000256" key="1">
    <source>
        <dbReference type="SAM" id="Coils"/>
    </source>
</evidence>
<feature type="transmembrane region" description="Helical" evidence="2">
    <location>
        <begin position="183"/>
        <end position="202"/>
    </location>
</feature>
<keyword evidence="1" id="KW-0175">Coiled coil</keyword>
<protein>
    <recommendedName>
        <fullName evidence="5">Large exoprotein</fullName>
    </recommendedName>
</protein>
<dbReference type="RefSeq" id="WP_301212032.1">
    <property type="nucleotide sequence ID" value="NZ_JAROCF010000001.1"/>
</dbReference>
<sequence length="369" mass="38852">MNGDVMGGGVVVAIAAALWVAYLIPVWLRRREYLATERNAVRLQQTLRILAETSELPAEVRMEATARTVAEQQRILRKAEEKRMAVARAEAAAHARREQAIAEERRRAAEEAERAAAEAIAVERAARAAAAQRARVLAAATRPSTLSPQRRRRLRRARSLSTLALVVAAVGVAWGTALMASTGIWLVPALSAALGVASVGMLTRLARPQEAVPAASIVAPYSPPAPELYDDAQHDLPVQERLRQSWTPQPLPKPLHLSPGTVAAAAMASIDAATELRRAAARADFERKAAEVAPAAPAPVPLRPVAAAPAAAAGVAEAPVASAAAPAAPVAAAPVVEAPSRYASMGIVDGMDDRALDLDAVLRRRRAAS</sequence>
<accession>A0ABT8KEU1</accession>
<keyword evidence="2" id="KW-0472">Membrane</keyword>
<feature type="transmembrane region" description="Helical" evidence="2">
    <location>
        <begin position="160"/>
        <end position="177"/>
    </location>
</feature>
<evidence type="ECO:0000313" key="3">
    <source>
        <dbReference type="EMBL" id="MDN4615939.1"/>
    </source>
</evidence>
<keyword evidence="2" id="KW-0812">Transmembrane</keyword>
<reference evidence="3" key="1">
    <citation type="submission" date="2023-06" db="EMBL/GenBank/DDBJ databases">
        <title>MT1 and MT2 Draft Genomes of Novel Species.</title>
        <authorList>
            <person name="Venkateswaran K."/>
        </authorList>
    </citation>
    <scope>NUCLEOTIDE SEQUENCE</scope>
    <source>
        <strain evidence="3">F6_8S_P_1B</strain>
    </source>
</reference>
<evidence type="ECO:0000313" key="4">
    <source>
        <dbReference type="Proteomes" id="UP001174208"/>
    </source>
</evidence>
<evidence type="ECO:0008006" key="5">
    <source>
        <dbReference type="Google" id="ProtNLM"/>
    </source>
</evidence>
<gene>
    <name evidence="3" type="ORF">P5G50_15925</name>
</gene>
<feature type="transmembrane region" description="Helical" evidence="2">
    <location>
        <begin position="6"/>
        <end position="28"/>
    </location>
</feature>
<proteinExistence type="predicted"/>
<dbReference type="Proteomes" id="UP001174208">
    <property type="component" value="Unassembled WGS sequence"/>
</dbReference>
<keyword evidence="4" id="KW-1185">Reference proteome</keyword>
<comment type="caution">
    <text evidence="3">The sequence shown here is derived from an EMBL/GenBank/DDBJ whole genome shotgun (WGS) entry which is preliminary data.</text>
</comment>
<dbReference type="EMBL" id="JAROCF010000001">
    <property type="protein sequence ID" value="MDN4615939.1"/>
    <property type="molecule type" value="Genomic_DNA"/>
</dbReference>
<keyword evidence="2" id="KW-1133">Transmembrane helix</keyword>
<organism evidence="3 4">
    <name type="scientific">Leifsonia williamsii</name>
    <dbReference type="NCBI Taxonomy" id="3035919"/>
    <lineage>
        <taxon>Bacteria</taxon>
        <taxon>Bacillati</taxon>
        <taxon>Actinomycetota</taxon>
        <taxon>Actinomycetes</taxon>
        <taxon>Micrococcales</taxon>
        <taxon>Microbacteriaceae</taxon>
        <taxon>Leifsonia</taxon>
    </lineage>
</organism>
<evidence type="ECO:0000256" key="2">
    <source>
        <dbReference type="SAM" id="Phobius"/>
    </source>
</evidence>
<name>A0ABT8KEU1_9MICO</name>
<feature type="coiled-coil region" evidence="1">
    <location>
        <begin position="62"/>
        <end position="125"/>
    </location>
</feature>